<name>A0A0T6BES2_9SCAR</name>
<dbReference type="Gene3D" id="2.40.160.110">
    <property type="match status" value="1"/>
</dbReference>
<evidence type="ECO:0000256" key="3">
    <source>
        <dbReference type="ARBA" id="ARBA00022729"/>
    </source>
</evidence>
<keyword evidence="7" id="KW-0325">Glycoprotein</keyword>
<dbReference type="Pfam" id="PF01299">
    <property type="entry name" value="Lamp2-like_luminal"/>
    <property type="match status" value="1"/>
</dbReference>
<dbReference type="PROSITE" id="PS51407">
    <property type="entry name" value="LAMP_3"/>
    <property type="match status" value="1"/>
</dbReference>
<comment type="caution">
    <text evidence="11">The sequence shown here is derived from an EMBL/GenBank/DDBJ whole genome shotgun (WGS) entry which is preliminary data.</text>
</comment>
<keyword evidence="5 9" id="KW-1133">Transmembrane helix</keyword>
<feature type="transmembrane region" description="Helical" evidence="9">
    <location>
        <begin position="300"/>
        <end position="320"/>
    </location>
</feature>
<dbReference type="PANTHER" id="PTHR11506:SF40">
    <property type="entry name" value="LYSOSOME-ASSOCIATED MEMBRANE GLYCOPROTEIN 5"/>
    <property type="match status" value="1"/>
</dbReference>
<dbReference type="AlphaFoldDB" id="A0A0T6BES2"/>
<dbReference type="PANTHER" id="PTHR11506">
    <property type="entry name" value="LYSOSOME-ASSOCIATED MEMBRANE GLYCOPROTEIN"/>
    <property type="match status" value="1"/>
</dbReference>
<feature type="non-terminal residue" evidence="11">
    <location>
        <position position="1"/>
    </location>
</feature>
<dbReference type="GO" id="GO:0005886">
    <property type="term" value="C:plasma membrane"/>
    <property type="evidence" value="ECO:0007669"/>
    <property type="project" value="TreeGrafter"/>
</dbReference>
<evidence type="ECO:0000256" key="7">
    <source>
        <dbReference type="ARBA" id="ARBA00023180"/>
    </source>
</evidence>
<evidence type="ECO:0000313" key="12">
    <source>
        <dbReference type="Proteomes" id="UP000051574"/>
    </source>
</evidence>
<keyword evidence="3" id="KW-0732">Signal</keyword>
<comment type="similarity">
    <text evidence="8">Belongs to the LAMP family.</text>
</comment>
<evidence type="ECO:0000259" key="10">
    <source>
        <dbReference type="Pfam" id="PF01299"/>
    </source>
</evidence>
<dbReference type="OrthoDB" id="6248302at2759"/>
<evidence type="ECO:0000256" key="5">
    <source>
        <dbReference type="ARBA" id="ARBA00022989"/>
    </source>
</evidence>
<keyword evidence="2 8" id="KW-0812">Transmembrane</keyword>
<organism evidence="11 12">
    <name type="scientific">Oryctes borbonicus</name>
    <dbReference type="NCBI Taxonomy" id="1629725"/>
    <lineage>
        <taxon>Eukaryota</taxon>
        <taxon>Metazoa</taxon>
        <taxon>Ecdysozoa</taxon>
        <taxon>Arthropoda</taxon>
        <taxon>Hexapoda</taxon>
        <taxon>Insecta</taxon>
        <taxon>Pterygota</taxon>
        <taxon>Neoptera</taxon>
        <taxon>Endopterygota</taxon>
        <taxon>Coleoptera</taxon>
        <taxon>Polyphaga</taxon>
        <taxon>Scarabaeiformia</taxon>
        <taxon>Scarabaeidae</taxon>
        <taxon>Dynastinae</taxon>
        <taxon>Oryctes</taxon>
    </lineage>
</organism>
<dbReference type="GO" id="GO:0072594">
    <property type="term" value="P:establishment of protein localization to organelle"/>
    <property type="evidence" value="ECO:0007669"/>
    <property type="project" value="TreeGrafter"/>
</dbReference>
<evidence type="ECO:0000313" key="11">
    <source>
        <dbReference type="EMBL" id="KRT85742.1"/>
    </source>
</evidence>
<accession>A0A0T6BES2</accession>
<evidence type="ECO:0000256" key="8">
    <source>
        <dbReference type="PROSITE-ProRule" id="PRU00740"/>
    </source>
</evidence>
<keyword evidence="6 8" id="KW-0472">Membrane</keyword>
<dbReference type="GO" id="GO:0031902">
    <property type="term" value="C:late endosome membrane"/>
    <property type="evidence" value="ECO:0007669"/>
    <property type="project" value="TreeGrafter"/>
</dbReference>
<reference evidence="11 12" key="1">
    <citation type="submission" date="2015-09" db="EMBL/GenBank/DDBJ databases">
        <title>Draft genome of the scarab beetle Oryctes borbonicus.</title>
        <authorList>
            <person name="Meyer J.M."/>
            <person name="Markov G.V."/>
            <person name="Baskaran P."/>
            <person name="Herrmann M."/>
            <person name="Sommer R.J."/>
            <person name="Roedelsperger C."/>
        </authorList>
    </citation>
    <scope>NUCLEOTIDE SEQUENCE [LARGE SCALE GENOMIC DNA]</scope>
    <source>
        <strain evidence="11">OB123</strain>
        <tissue evidence="11">Whole animal</tissue>
    </source>
</reference>
<comment type="caution">
    <text evidence="8">Lacks conserved residue(s) required for the propagation of feature annotation.</text>
</comment>
<comment type="subcellular location">
    <subcellularLocation>
        <location evidence="1">Endosome membrane</location>
        <topology evidence="1">Single-pass type I membrane protein</topology>
    </subcellularLocation>
    <subcellularLocation>
        <location evidence="8">Membrane</location>
        <topology evidence="8">Single-pass type I membrane protein</topology>
    </subcellularLocation>
</comment>
<evidence type="ECO:0000256" key="9">
    <source>
        <dbReference type="SAM" id="Phobius"/>
    </source>
</evidence>
<feature type="transmembrane region" description="Helical" evidence="9">
    <location>
        <begin position="60"/>
        <end position="82"/>
    </location>
</feature>
<dbReference type="Proteomes" id="UP000051574">
    <property type="component" value="Unassembled WGS sequence"/>
</dbReference>
<dbReference type="InterPro" id="IPR002000">
    <property type="entry name" value="Lysosome-assoc_membr_glycop"/>
</dbReference>
<sequence length="334" mass="37253">SQQPVYPTAIFNLVVFRAVSSFQVARRARSRIGEERSASLEERRTKHRKLRIETMARRDLVISFKHIVLFCSILCLVSSINLQNLATFKPRTTRPTTAAPSTNTSTAASIVTPGEGVALYRLTTNNGATCILLKTDALVEVKFKAHGIEETGDAYIPEKTTIDGNCQYEDSATMTISWSEYVLFWEFAKTPGGERWYVNNIELTVGTSIPAYHNIRAHGSHFKLVHNQMLFPTPVGKSYSCDESIVQLVSKDPQGQAQGLTGTLYLRAFQLQPFMYKGSNFGQAFECNAQLGFRDETAPIAVGSTLAIAVLMTVTGYGIFRYFKIKKVQYNTME</sequence>
<proteinExistence type="inferred from homology"/>
<keyword evidence="12" id="KW-1185">Reference proteome</keyword>
<evidence type="ECO:0000256" key="2">
    <source>
        <dbReference type="ARBA" id="ARBA00022692"/>
    </source>
</evidence>
<evidence type="ECO:0000256" key="1">
    <source>
        <dbReference type="ARBA" id="ARBA00004530"/>
    </source>
</evidence>
<feature type="domain" description="Lysosome-associated membrane glycoprotein 2-like luminal" evidence="10">
    <location>
        <begin position="119"/>
        <end position="244"/>
    </location>
</feature>
<dbReference type="EMBL" id="LJIG01001198">
    <property type="protein sequence ID" value="KRT85742.1"/>
    <property type="molecule type" value="Genomic_DNA"/>
</dbReference>
<dbReference type="GO" id="GO:0005765">
    <property type="term" value="C:lysosomal membrane"/>
    <property type="evidence" value="ECO:0007669"/>
    <property type="project" value="TreeGrafter"/>
</dbReference>
<evidence type="ECO:0000256" key="4">
    <source>
        <dbReference type="ARBA" id="ARBA00022753"/>
    </source>
</evidence>
<protein>
    <recommendedName>
        <fullName evidence="10">Lysosome-associated membrane glycoprotein 2-like luminal domain-containing protein</fullName>
    </recommendedName>
</protein>
<keyword evidence="4" id="KW-0967">Endosome</keyword>
<gene>
    <name evidence="11" type="ORF">AMK59_1934</name>
</gene>
<dbReference type="InterPro" id="IPR048528">
    <property type="entry name" value="Lamp2-like_luminal"/>
</dbReference>
<evidence type="ECO:0000256" key="6">
    <source>
        <dbReference type="ARBA" id="ARBA00023136"/>
    </source>
</evidence>